<sequence>MVRNALDRPFARALLAGDADLLGALAGHPRSKELLDRLGPAGLMDTVLPIWRKYRLVRTDWSLDAQAYALQALMTGFIQTTTSMPVLRGVPIDTPDTVMAAAVTALLGTETASPTDVRAAAQQGVQLLRERRDAVLTLITTNHETTEKKL</sequence>
<reference evidence="1 2" key="1">
    <citation type="submission" date="2019-06" db="EMBL/GenBank/DDBJ databases">
        <title>Sequencing the genomes of 1000 actinobacteria strains.</title>
        <authorList>
            <person name="Klenk H.-P."/>
        </authorList>
    </citation>
    <scope>NUCLEOTIDE SEQUENCE [LARGE SCALE GENOMIC DNA]</scope>
    <source>
        <strain evidence="1 2">DSM 45671</strain>
    </source>
</reference>
<evidence type="ECO:0000313" key="2">
    <source>
        <dbReference type="Proteomes" id="UP000321261"/>
    </source>
</evidence>
<name>A0A561T588_9PSEU</name>
<organism evidence="1 2">
    <name type="scientific">Pseudonocardia hierapolitana</name>
    <dbReference type="NCBI Taxonomy" id="1128676"/>
    <lineage>
        <taxon>Bacteria</taxon>
        <taxon>Bacillati</taxon>
        <taxon>Actinomycetota</taxon>
        <taxon>Actinomycetes</taxon>
        <taxon>Pseudonocardiales</taxon>
        <taxon>Pseudonocardiaceae</taxon>
        <taxon>Pseudonocardia</taxon>
    </lineage>
</organism>
<dbReference type="RefSeq" id="WP_246171072.1">
    <property type="nucleotide sequence ID" value="NZ_VIWU01000001.1"/>
</dbReference>
<dbReference type="AlphaFoldDB" id="A0A561T588"/>
<protein>
    <submittedName>
        <fullName evidence="1">Uncharacterized protein</fullName>
    </submittedName>
</protein>
<keyword evidence="2" id="KW-1185">Reference proteome</keyword>
<dbReference type="Proteomes" id="UP000321261">
    <property type="component" value="Unassembled WGS sequence"/>
</dbReference>
<evidence type="ECO:0000313" key="1">
    <source>
        <dbReference type="EMBL" id="TWF82270.1"/>
    </source>
</evidence>
<gene>
    <name evidence="1" type="ORF">FHX44_118215</name>
</gene>
<dbReference type="EMBL" id="VIWU01000001">
    <property type="protein sequence ID" value="TWF82270.1"/>
    <property type="molecule type" value="Genomic_DNA"/>
</dbReference>
<accession>A0A561T588</accession>
<comment type="caution">
    <text evidence="1">The sequence shown here is derived from an EMBL/GenBank/DDBJ whole genome shotgun (WGS) entry which is preliminary data.</text>
</comment>
<proteinExistence type="predicted"/>